<evidence type="ECO:0000256" key="1">
    <source>
        <dbReference type="ARBA" id="ARBA00004613"/>
    </source>
</evidence>
<keyword evidence="4" id="KW-1015">Disulfide bond</keyword>
<sequence length="156" mass="17761">MLVASASASQHKMLSYEEAVSLAVDFYNQEPGIDHAFRLLRADPQPAWDMTSKPRQELQFVVRETVCPRAQDPPASECDFKDNGLVRNCTGLFSMERESPTVIITCDTVTPEQHVRVRRSGWWNRSKRRRGSGSRRGRFSHIAHGGRKGHERIARV</sequence>
<dbReference type="STRING" id="8496.A0A151P4V6"/>
<dbReference type="FunFam" id="3.10.450.10:FF:000003">
    <property type="entry name" value="Cathelicidin antimicrobial peptide"/>
    <property type="match status" value="1"/>
</dbReference>
<dbReference type="Proteomes" id="UP000050525">
    <property type="component" value="Unassembled WGS sequence"/>
</dbReference>
<dbReference type="PANTHER" id="PTHR10206:SF0">
    <property type="entry name" value="CATHELICIDIN B1-RELATED"/>
    <property type="match status" value="1"/>
</dbReference>
<evidence type="ECO:0000313" key="7">
    <source>
        <dbReference type="Proteomes" id="UP000050525"/>
    </source>
</evidence>
<accession>A0A151P4V6</accession>
<feature type="compositionally biased region" description="Basic residues" evidence="5">
    <location>
        <begin position="125"/>
        <end position="150"/>
    </location>
</feature>
<evidence type="ECO:0000256" key="3">
    <source>
        <dbReference type="ARBA" id="ARBA00022525"/>
    </source>
</evidence>
<comment type="subcellular location">
    <subcellularLocation>
        <location evidence="1">Secreted</location>
    </subcellularLocation>
</comment>
<evidence type="ECO:0000313" key="6">
    <source>
        <dbReference type="EMBL" id="KYO44086.1"/>
    </source>
</evidence>
<dbReference type="SUPFAM" id="SSF54403">
    <property type="entry name" value="Cystatin/monellin"/>
    <property type="match status" value="1"/>
</dbReference>
<keyword evidence="3" id="KW-0964">Secreted</keyword>
<name>A0A151P4V6_ALLMI</name>
<organism evidence="6 7">
    <name type="scientific">Alligator mississippiensis</name>
    <name type="common">American alligator</name>
    <dbReference type="NCBI Taxonomy" id="8496"/>
    <lineage>
        <taxon>Eukaryota</taxon>
        <taxon>Metazoa</taxon>
        <taxon>Chordata</taxon>
        <taxon>Craniata</taxon>
        <taxon>Vertebrata</taxon>
        <taxon>Euteleostomi</taxon>
        <taxon>Archelosauria</taxon>
        <taxon>Archosauria</taxon>
        <taxon>Crocodylia</taxon>
        <taxon>Alligatoridae</taxon>
        <taxon>Alligatorinae</taxon>
        <taxon>Alligator</taxon>
    </lineage>
</organism>
<dbReference type="PANTHER" id="PTHR10206">
    <property type="entry name" value="CATHELICIDIN"/>
    <property type="match status" value="1"/>
</dbReference>
<evidence type="ECO:0000256" key="5">
    <source>
        <dbReference type="SAM" id="MobiDB-lite"/>
    </source>
</evidence>
<evidence type="ECO:0000256" key="2">
    <source>
        <dbReference type="ARBA" id="ARBA00005320"/>
    </source>
</evidence>
<dbReference type="EMBL" id="AKHW03000909">
    <property type="protein sequence ID" value="KYO44086.1"/>
    <property type="molecule type" value="Genomic_DNA"/>
</dbReference>
<dbReference type="GO" id="GO:0061844">
    <property type="term" value="P:antimicrobial humoral immune response mediated by antimicrobial peptide"/>
    <property type="evidence" value="ECO:0007669"/>
    <property type="project" value="UniProtKB-ARBA"/>
</dbReference>
<dbReference type="GO" id="GO:0005615">
    <property type="term" value="C:extracellular space"/>
    <property type="evidence" value="ECO:0007669"/>
    <property type="project" value="TreeGrafter"/>
</dbReference>
<dbReference type="Pfam" id="PF00666">
    <property type="entry name" value="Cathelicidins"/>
    <property type="match status" value="1"/>
</dbReference>
<protein>
    <submittedName>
        <fullName evidence="6">Cathelicidin antimicrobial peptide preproprotein</fullName>
    </submittedName>
</protein>
<dbReference type="Gene3D" id="3.10.450.10">
    <property type="match status" value="1"/>
</dbReference>
<dbReference type="AlphaFoldDB" id="A0A151P4V6"/>
<feature type="region of interest" description="Disordered" evidence="5">
    <location>
        <begin position="124"/>
        <end position="156"/>
    </location>
</feature>
<keyword evidence="7" id="KW-1185">Reference proteome</keyword>
<dbReference type="InterPro" id="IPR046350">
    <property type="entry name" value="Cystatin_sf"/>
</dbReference>
<dbReference type="KEGG" id="amj:109282035"/>
<gene>
    <name evidence="6" type="primary">CAMP</name>
    <name evidence="6" type="ORF">Y1Q_0006661</name>
</gene>
<comment type="similarity">
    <text evidence="2">Belongs to the cathelicidin family.</text>
</comment>
<dbReference type="OrthoDB" id="9930485at2759"/>
<dbReference type="InterPro" id="IPR001894">
    <property type="entry name" value="Cathelicidin-like"/>
</dbReference>
<proteinExistence type="inferred from homology"/>
<reference evidence="6 7" key="1">
    <citation type="journal article" date="2012" name="Genome Biol.">
        <title>Sequencing three crocodilian genomes to illuminate the evolution of archosaurs and amniotes.</title>
        <authorList>
            <person name="St John J.A."/>
            <person name="Braun E.L."/>
            <person name="Isberg S.R."/>
            <person name="Miles L.G."/>
            <person name="Chong A.Y."/>
            <person name="Gongora J."/>
            <person name="Dalzell P."/>
            <person name="Moran C."/>
            <person name="Bed'hom B."/>
            <person name="Abzhanov A."/>
            <person name="Burgess S.C."/>
            <person name="Cooksey A.M."/>
            <person name="Castoe T.A."/>
            <person name="Crawford N.G."/>
            <person name="Densmore L.D."/>
            <person name="Drew J.C."/>
            <person name="Edwards S.V."/>
            <person name="Faircloth B.C."/>
            <person name="Fujita M.K."/>
            <person name="Greenwold M.J."/>
            <person name="Hoffmann F.G."/>
            <person name="Howard J.M."/>
            <person name="Iguchi T."/>
            <person name="Janes D.E."/>
            <person name="Khan S.Y."/>
            <person name="Kohno S."/>
            <person name="de Koning A.J."/>
            <person name="Lance S.L."/>
            <person name="McCarthy F.M."/>
            <person name="McCormack J.E."/>
            <person name="Merchant M.E."/>
            <person name="Peterson D.G."/>
            <person name="Pollock D.D."/>
            <person name="Pourmand N."/>
            <person name="Raney B.J."/>
            <person name="Roessler K.A."/>
            <person name="Sanford J.R."/>
            <person name="Sawyer R.H."/>
            <person name="Schmidt C.J."/>
            <person name="Triplett E.W."/>
            <person name="Tuberville T.D."/>
            <person name="Venegas-Anaya M."/>
            <person name="Howard J.T."/>
            <person name="Jarvis E.D."/>
            <person name="Guillette L.J.Jr."/>
            <person name="Glenn T.C."/>
            <person name="Green R.E."/>
            <person name="Ray D.A."/>
        </authorList>
    </citation>
    <scope>NUCLEOTIDE SEQUENCE [LARGE SCALE GENOMIC DNA]</scope>
    <source>
        <strain evidence="6">KSC_2009_1</strain>
    </source>
</reference>
<evidence type="ECO:0000256" key="4">
    <source>
        <dbReference type="ARBA" id="ARBA00023157"/>
    </source>
</evidence>
<comment type="caution">
    <text evidence="6">The sequence shown here is derived from an EMBL/GenBank/DDBJ whole genome shotgun (WGS) entry which is preliminary data.</text>
</comment>